<dbReference type="Proteomes" id="UP000515163">
    <property type="component" value="Unplaced"/>
</dbReference>
<evidence type="ECO:0000259" key="9">
    <source>
        <dbReference type="PROSITE" id="PS50262"/>
    </source>
</evidence>
<dbReference type="Pfam" id="PF00001">
    <property type="entry name" value="7tm_1"/>
    <property type="match status" value="1"/>
</dbReference>
<keyword evidence="6" id="KW-0297">G-protein coupled receptor</keyword>
<dbReference type="PANTHER" id="PTHR22750">
    <property type="entry name" value="G-PROTEIN COUPLED RECEPTOR"/>
    <property type="match status" value="1"/>
</dbReference>
<evidence type="ECO:0000256" key="7">
    <source>
        <dbReference type="SAM" id="MobiDB-lite"/>
    </source>
</evidence>
<feature type="region of interest" description="Disordered" evidence="7">
    <location>
        <begin position="388"/>
        <end position="413"/>
    </location>
</feature>
<dbReference type="RefSeq" id="XP_031567487.1">
    <property type="nucleotide sequence ID" value="XM_031711627.1"/>
</dbReference>
<evidence type="ECO:0000256" key="5">
    <source>
        <dbReference type="ARBA" id="ARBA00023136"/>
    </source>
</evidence>
<comment type="subcellular location">
    <subcellularLocation>
        <location evidence="1">Cell membrane</location>
        <topology evidence="1">Multi-pass membrane protein</topology>
    </subcellularLocation>
</comment>
<proteinExistence type="inferred from homology"/>
<dbReference type="Gene3D" id="1.20.1070.10">
    <property type="entry name" value="Rhodopsin 7-helix transmembrane proteins"/>
    <property type="match status" value="2"/>
</dbReference>
<name>A0A6P8IL39_ACTTE</name>
<feature type="region of interest" description="Disordered" evidence="7">
    <location>
        <begin position="219"/>
        <end position="241"/>
    </location>
</feature>
<dbReference type="GO" id="GO:0004930">
    <property type="term" value="F:G protein-coupled receptor activity"/>
    <property type="evidence" value="ECO:0007669"/>
    <property type="project" value="UniProtKB-KW"/>
</dbReference>
<dbReference type="InterPro" id="IPR000276">
    <property type="entry name" value="GPCR_Rhodpsn"/>
</dbReference>
<dbReference type="PROSITE" id="PS50262">
    <property type="entry name" value="G_PROTEIN_RECEP_F1_2"/>
    <property type="match status" value="1"/>
</dbReference>
<keyword evidence="6" id="KW-0675">Receptor</keyword>
<dbReference type="InParanoid" id="A0A6P8IL39"/>
<evidence type="ECO:0000256" key="1">
    <source>
        <dbReference type="ARBA" id="ARBA00004651"/>
    </source>
</evidence>
<comment type="similarity">
    <text evidence="6">Belongs to the G-protein coupled receptor 1 family.</text>
</comment>
<organism evidence="10 11">
    <name type="scientific">Actinia tenebrosa</name>
    <name type="common">Australian red waratah sea anemone</name>
    <dbReference type="NCBI Taxonomy" id="6105"/>
    <lineage>
        <taxon>Eukaryota</taxon>
        <taxon>Metazoa</taxon>
        <taxon>Cnidaria</taxon>
        <taxon>Anthozoa</taxon>
        <taxon>Hexacorallia</taxon>
        <taxon>Actiniaria</taxon>
        <taxon>Actiniidae</taxon>
        <taxon>Actinia</taxon>
    </lineage>
</organism>
<protein>
    <submittedName>
        <fullName evidence="11">Uncharacterized protein LOC116302350</fullName>
    </submittedName>
</protein>
<dbReference type="GeneID" id="116302350"/>
<accession>A0A6P8IL39</accession>
<keyword evidence="2" id="KW-1003">Cell membrane</keyword>
<evidence type="ECO:0000256" key="8">
    <source>
        <dbReference type="SAM" id="Phobius"/>
    </source>
</evidence>
<evidence type="ECO:0000256" key="4">
    <source>
        <dbReference type="ARBA" id="ARBA00022989"/>
    </source>
</evidence>
<feature type="transmembrane region" description="Helical" evidence="8">
    <location>
        <begin position="35"/>
        <end position="59"/>
    </location>
</feature>
<sequence>MADFNTSSSEVDPTFTCALTPQYSLIFDRAVHPSATIALCTFNILFAITASVLNFLVMASIISTPKLQTPTFILLCNLALTDFLVGLVIGPMVVVYLITRELGEYSVFCSNWKVLVVMSYFLCPVSLYTITSISYDRYLSLQMKLKYKTVVTKKKACVTVVILWVCAGLGVTLIGILGKTPFLILVCCVTFFCLVVIIDCYLLCGAAITRHQNEIMASTSVKKSKPRQTSNTRQESLRVNKGRKGIKRPIESFGQERDERKKLAKSRDCGTINAIGQFETRDSYEDDNSIGQLEWMGYEEDEELELSNTIFDDLELEEGDNKAIKSEEECLQCHMSIQNPINDSRKRRSTTSSTLGGKTQHTPAPSNLKYILVNKDIESVIEEVEIETKREKKTTLGETNRNDEGNVNEQKEKLDAQREANIQRTDNSKLTFQKAQLLVDIKKFKQTLHTILMIVVSLFLCYLPYMVVSTMVNLNILAIGISWDLATMSIYLNSSISPIIMCTRISSIREACRRILRRTFSRQ</sequence>
<feature type="transmembrane region" description="Helical" evidence="8">
    <location>
        <begin position="156"/>
        <end position="176"/>
    </location>
</feature>
<evidence type="ECO:0000313" key="11">
    <source>
        <dbReference type="RefSeq" id="XP_031567487.1"/>
    </source>
</evidence>
<keyword evidence="3 6" id="KW-0812">Transmembrane</keyword>
<keyword evidence="10" id="KW-1185">Reference proteome</keyword>
<evidence type="ECO:0000256" key="6">
    <source>
        <dbReference type="RuleBase" id="RU000688"/>
    </source>
</evidence>
<keyword evidence="4 8" id="KW-1133">Transmembrane helix</keyword>
<dbReference type="GO" id="GO:0005886">
    <property type="term" value="C:plasma membrane"/>
    <property type="evidence" value="ECO:0007669"/>
    <property type="project" value="UniProtKB-SubCell"/>
</dbReference>
<feature type="transmembrane region" description="Helical" evidence="8">
    <location>
        <begin position="118"/>
        <end position="135"/>
    </location>
</feature>
<feature type="domain" description="G-protein coupled receptors family 1 profile" evidence="9">
    <location>
        <begin position="53"/>
        <end position="501"/>
    </location>
</feature>
<dbReference type="InterPro" id="IPR017452">
    <property type="entry name" value="GPCR_Rhodpsn_7TM"/>
</dbReference>
<feature type="transmembrane region" description="Helical" evidence="8">
    <location>
        <begin position="71"/>
        <end position="98"/>
    </location>
</feature>
<gene>
    <name evidence="11" type="primary">LOC116302350</name>
</gene>
<dbReference type="AlphaFoldDB" id="A0A6P8IL39"/>
<feature type="region of interest" description="Disordered" evidence="7">
    <location>
        <begin position="339"/>
        <end position="363"/>
    </location>
</feature>
<reference evidence="11" key="1">
    <citation type="submission" date="2025-08" db="UniProtKB">
        <authorList>
            <consortium name="RefSeq"/>
        </authorList>
    </citation>
    <scope>IDENTIFICATION</scope>
    <source>
        <tissue evidence="11">Tentacle</tissue>
    </source>
</reference>
<dbReference type="SUPFAM" id="SSF81321">
    <property type="entry name" value="Family A G protein-coupled receptor-like"/>
    <property type="match status" value="1"/>
</dbReference>
<keyword evidence="5 8" id="KW-0472">Membrane</keyword>
<feature type="transmembrane region" description="Helical" evidence="8">
    <location>
        <begin position="182"/>
        <end position="208"/>
    </location>
</feature>
<keyword evidence="6" id="KW-0807">Transducer</keyword>
<dbReference type="KEGG" id="aten:116302350"/>
<evidence type="ECO:0000313" key="10">
    <source>
        <dbReference type="Proteomes" id="UP000515163"/>
    </source>
</evidence>
<dbReference type="PROSITE" id="PS00237">
    <property type="entry name" value="G_PROTEIN_RECEP_F1_1"/>
    <property type="match status" value="1"/>
</dbReference>
<evidence type="ECO:0000256" key="3">
    <source>
        <dbReference type="ARBA" id="ARBA00022692"/>
    </source>
</evidence>
<feature type="transmembrane region" description="Helical" evidence="8">
    <location>
        <begin position="448"/>
        <end position="468"/>
    </location>
</feature>
<feature type="compositionally biased region" description="Polar residues" evidence="7">
    <location>
        <begin position="219"/>
        <end position="234"/>
    </location>
</feature>
<dbReference type="CDD" id="cd00637">
    <property type="entry name" value="7tm_classA_rhodopsin-like"/>
    <property type="match status" value="1"/>
</dbReference>
<evidence type="ECO:0000256" key="2">
    <source>
        <dbReference type="ARBA" id="ARBA00022475"/>
    </source>
</evidence>
<dbReference type="PRINTS" id="PR00237">
    <property type="entry name" value="GPCRRHODOPSN"/>
</dbReference>